<evidence type="ECO:0000256" key="3">
    <source>
        <dbReference type="ARBA" id="ARBA00022927"/>
    </source>
</evidence>
<dbReference type="GO" id="GO:0005743">
    <property type="term" value="C:mitochondrial inner membrane"/>
    <property type="evidence" value="ECO:0007669"/>
    <property type="project" value="UniProtKB-SubCell"/>
</dbReference>
<gene>
    <name evidence="9" type="ORF">BCR37DRAFT_391792</name>
</gene>
<evidence type="ECO:0000256" key="4">
    <source>
        <dbReference type="ARBA" id="ARBA00023010"/>
    </source>
</evidence>
<comment type="function">
    <text evidence="6">Mitochondrial intermembrane chaperone that participates in the import and insertion of some multi-pass transmembrane proteins into the mitochondrial inner membrane. Also required for the transfer of beta-barrel precursors from the TOM complex to the sorting and assembly machinery (SAM complex) of the outer membrane. Acts as a chaperone-like protein that protects the hydrophobic precursors from aggregation and guide them through the mitochondrial intermembrane space.</text>
</comment>
<keyword evidence="2 6" id="KW-0999">Mitochondrion inner membrane</keyword>
<keyword evidence="2 6" id="KW-0472">Membrane</keyword>
<sequence>MVFGFGGNKTHKAADGAESPQSGMTPLSELGGSNKVQQLKAQVRQEMSVAHAQDLVSKMTSACFDKCVPNPESSLTGGQIKCISQCNNLYTQAWGVIQRSYIERVQQEQSAGNL</sequence>
<comment type="subcellular location">
    <subcellularLocation>
        <location evidence="6">Mitochondrion inner membrane</location>
        <topology evidence="6">Peripheral membrane protein</topology>
        <orientation evidence="6">Intermembrane side</orientation>
    </subcellularLocation>
</comment>
<keyword evidence="6" id="KW-0813">Transport</keyword>
<evidence type="ECO:0000256" key="7">
    <source>
        <dbReference type="SAM" id="MobiDB-lite"/>
    </source>
</evidence>
<dbReference type="SUPFAM" id="SSF144122">
    <property type="entry name" value="Tim10-like"/>
    <property type="match status" value="1"/>
</dbReference>
<dbReference type="GeneID" id="63787647"/>
<reference evidence="9 10" key="1">
    <citation type="submission" date="2016-07" db="EMBL/GenBank/DDBJ databases">
        <title>Pervasive Adenine N6-methylation of Active Genes in Fungi.</title>
        <authorList>
            <consortium name="DOE Joint Genome Institute"/>
            <person name="Mondo S.J."/>
            <person name="Dannebaum R.O."/>
            <person name="Kuo R.C."/>
            <person name="Labutti K."/>
            <person name="Haridas S."/>
            <person name="Kuo A."/>
            <person name="Salamov A."/>
            <person name="Ahrendt S.R."/>
            <person name="Lipzen A."/>
            <person name="Sullivan W."/>
            <person name="Andreopoulos W.B."/>
            <person name="Clum A."/>
            <person name="Lindquist E."/>
            <person name="Daum C."/>
            <person name="Ramamoorthy G.K."/>
            <person name="Gryganskyi A."/>
            <person name="Culley D."/>
            <person name="Magnuson J.K."/>
            <person name="James T.Y."/>
            <person name="O'Malley M.A."/>
            <person name="Stajich J.E."/>
            <person name="Spatafora J.W."/>
            <person name="Visel A."/>
            <person name="Grigoriev I.V."/>
        </authorList>
    </citation>
    <scope>NUCLEOTIDE SEQUENCE [LARGE SCALE GENOMIC DNA]</scope>
    <source>
        <strain evidence="9 10">12-1054</strain>
    </source>
</reference>
<keyword evidence="4 6" id="KW-0811">Translocation</keyword>
<dbReference type="Pfam" id="PF02953">
    <property type="entry name" value="zf-Tim10_DDP"/>
    <property type="match status" value="1"/>
</dbReference>
<evidence type="ECO:0000256" key="1">
    <source>
        <dbReference type="ARBA" id="ARBA00006720"/>
    </source>
</evidence>
<proteinExistence type="inferred from homology"/>
<protein>
    <recommendedName>
        <fullName evidence="6">Mitochondrial import inner membrane translocase subunit</fullName>
    </recommendedName>
</protein>
<comment type="similarity">
    <text evidence="1 6">Belongs to the small Tim family.</text>
</comment>
<evidence type="ECO:0000256" key="2">
    <source>
        <dbReference type="ARBA" id="ARBA00022792"/>
    </source>
</evidence>
<evidence type="ECO:0000259" key="8">
    <source>
        <dbReference type="Pfam" id="PF02953"/>
    </source>
</evidence>
<dbReference type="EMBL" id="MCFI01000005">
    <property type="protein sequence ID" value="ORY85111.1"/>
    <property type="molecule type" value="Genomic_DNA"/>
</dbReference>
<keyword evidence="6" id="KW-0143">Chaperone</keyword>
<dbReference type="AlphaFoldDB" id="A0A1Y2FMA5"/>
<dbReference type="Proteomes" id="UP000193685">
    <property type="component" value="Unassembled WGS sequence"/>
</dbReference>
<dbReference type="RefSeq" id="XP_040726894.1">
    <property type="nucleotide sequence ID" value="XM_040871048.1"/>
</dbReference>
<keyword evidence="10" id="KW-1185">Reference proteome</keyword>
<dbReference type="InterPro" id="IPR004217">
    <property type="entry name" value="Tim10-like"/>
</dbReference>
<comment type="subunit">
    <text evidence="6">Heterohexamer.</text>
</comment>
<feature type="domain" description="Tim10-like" evidence="8">
    <location>
        <begin position="42"/>
        <end position="102"/>
    </location>
</feature>
<keyword evidence="3 6" id="KW-0653">Protein transport</keyword>
<evidence type="ECO:0000256" key="5">
    <source>
        <dbReference type="ARBA" id="ARBA00023157"/>
    </source>
</evidence>
<organism evidence="9 10">
    <name type="scientific">Protomyces lactucae-debilis</name>
    <dbReference type="NCBI Taxonomy" id="2754530"/>
    <lineage>
        <taxon>Eukaryota</taxon>
        <taxon>Fungi</taxon>
        <taxon>Dikarya</taxon>
        <taxon>Ascomycota</taxon>
        <taxon>Taphrinomycotina</taxon>
        <taxon>Taphrinomycetes</taxon>
        <taxon>Taphrinales</taxon>
        <taxon>Protomycetaceae</taxon>
        <taxon>Protomyces</taxon>
    </lineage>
</organism>
<keyword evidence="6" id="KW-0496">Mitochondrion</keyword>
<comment type="domain">
    <text evidence="6">The twin CX3C motif contains 4 conserved Cys residues that form 2 disulfide bonds in the mitochondrial intermembrane space.</text>
</comment>
<dbReference type="Gene3D" id="1.10.287.810">
    <property type="entry name" value="Mitochondrial import inner membrane translocase subunit tim13 like domains"/>
    <property type="match status" value="1"/>
</dbReference>
<dbReference type="InterPro" id="IPR035427">
    <property type="entry name" value="Tim10-like_dom_sf"/>
</dbReference>
<comment type="caution">
    <text evidence="9">The sequence shown here is derived from an EMBL/GenBank/DDBJ whole genome shotgun (WGS) entry which is preliminary data.</text>
</comment>
<dbReference type="OMA" id="RCISQCM"/>
<feature type="region of interest" description="Disordered" evidence="7">
    <location>
        <begin position="1"/>
        <end position="31"/>
    </location>
</feature>
<accession>A0A1Y2FMA5</accession>
<dbReference type="OrthoDB" id="7813104at2759"/>
<dbReference type="GO" id="GO:0015031">
    <property type="term" value="P:protein transport"/>
    <property type="evidence" value="ECO:0007669"/>
    <property type="project" value="UniProtKB-KW"/>
</dbReference>
<keyword evidence="5 6" id="KW-1015">Disulfide bond</keyword>
<name>A0A1Y2FMA5_PROLT</name>
<evidence type="ECO:0000256" key="6">
    <source>
        <dbReference type="RuleBase" id="RU367043"/>
    </source>
</evidence>
<evidence type="ECO:0000313" key="9">
    <source>
        <dbReference type="EMBL" id="ORY85111.1"/>
    </source>
</evidence>
<evidence type="ECO:0000313" key="10">
    <source>
        <dbReference type="Proteomes" id="UP000193685"/>
    </source>
</evidence>
<dbReference type="STRING" id="56484.A0A1Y2FMA5"/>